<evidence type="ECO:0000256" key="3">
    <source>
        <dbReference type="ARBA" id="ARBA00022448"/>
    </source>
</evidence>
<dbReference type="Pfam" id="PF16913">
    <property type="entry name" value="PUNUT"/>
    <property type="match status" value="1"/>
</dbReference>
<feature type="signal peptide" evidence="8">
    <location>
        <begin position="1"/>
        <end position="26"/>
    </location>
</feature>
<evidence type="ECO:0000313" key="9">
    <source>
        <dbReference type="EMBL" id="KAH9313779.1"/>
    </source>
</evidence>
<dbReference type="PANTHER" id="PTHR31376">
    <property type="entry name" value="OS09G0467300 PROTEIN-RELATED"/>
    <property type="match status" value="1"/>
</dbReference>
<name>A0AA38FZY8_TAXCH</name>
<evidence type="ECO:0000256" key="6">
    <source>
        <dbReference type="ARBA" id="ARBA00023136"/>
    </source>
</evidence>
<feature type="transmembrane region" description="Helical" evidence="7">
    <location>
        <begin position="135"/>
        <end position="155"/>
    </location>
</feature>
<comment type="caution">
    <text evidence="7">Lacks conserved residue(s) required for the propagation of feature annotation.</text>
</comment>
<comment type="caution">
    <text evidence="9">The sequence shown here is derived from an EMBL/GenBank/DDBJ whole genome shotgun (WGS) entry which is preliminary data.</text>
</comment>
<feature type="transmembrane region" description="Helical" evidence="7">
    <location>
        <begin position="200"/>
        <end position="225"/>
    </location>
</feature>
<comment type="similarity">
    <text evidence="2 7">Belongs to the purine permeases (TC 2.A.7.14) family.</text>
</comment>
<evidence type="ECO:0000256" key="7">
    <source>
        <dbReference type="RuleBase" id="RU368015"/>
    </source>
</evidence>
<organism evidence="9 10">
    <name type="scientific">Taxus chinensis</name>
    <name type="common">Chinese yew</name>
    <name type="synonym">Taxus wallichiana var. chinensis</name>
    <dbReference type="NCBI Taxonomy" id="29808"/>
    <lineage>
        <taxon>Eukaryota</taxon>
        <taxon>Viridiplantae</taxon>
        <taxon>Streptophyta</taxon>
        <taxon>Embryophyta</taxon>
        <taxon>Tracheophyta</taxon>
        <taxon>Spermatophyta</taxon>
        <taxon>Pinopsida</taxon>
        <taxon>Pinidae</taxon>
        <taxon>Conifers II</taxon>
        <taxon>Cupressales</taxon>
        <taxon>Taxaceae</taxon>
        <taxon>Taxus</taxon>
    </lineage>
</organism>
<feature type="transmembrane region" description="Helical" evidence="7">
    <location>
        <begin position="109"/>
        <end position="128"/>
    </location>
</feature>
<gene>
    <name evidence="9" type="ORF">KI387_022406</name>
</gene>
<feature type="transmembrane region" description="Helical" evidence="7">
    <location>
        <begin position="42"/>
        <end position="63"/>
    </location>
</feature>
<evidence type="ECO:0000313" key="10">
    <source>
        <dbReference type="Proteomes" id="UP000824469"/>
    </source>
</evidence>
<keyword evidence="6 7" id="KW-0472">Membrane</keyword>
<evidence type="ECO:0000256" key="4">
    <source>
        <dbReference type="ARBA" id="ARBA00022692"/>
    </source>
</evidence>
<dbReference type="PANTHER" id="PTHR31376:SF2">
    <property type="entry name" value="PURINE PERMEASE 11-RELATED"/>
    <property type="match status" value="1"/>
</dbReference>
<feature type="transmembrane region" description="Helical" evidence="7">
    <location>
        <begin position="301"/>
        <end position="322"/>
    </location>
</feature>
<keyword evidence="5 7" id="KW-1133">Transmembrane helix</keyword>
<reference evidence="9 10" key="1">
    <citation type="journal article" date="2021" name="Nat. Plants">
        <title>The Taxus genome provides insights into paclitaxel biosynthesis.</title>
        <authorList>
            <person name="Xiong X."/>
            <person name="Gou J."/>
            <person name="Liao Q."/>
            <person name="Li Y."/>
            <person name="Zhou Q."/>
            <person name="Bi G."/>
            <person name="Li C."/>
            <person name="Du R."/>
            <person name="Wang X."/>
            <person name="Sun T."/>
            <person name="Guo L."/>
            <person name="Liang H."/>
            <person name="Lu P."/>
            <person name="Wu Y."/>
            <person name="Zhang Z."/>
            <person name="Ro D.K."/>
            <person name="Shang Y."/>
            <person name="Huang S."/>
            <person name="Yan J."/>
        </authorList>
    </citation>
    <scope>NUCLEOTIDE SEQUENCE [LARGE SCALE GENOMIC DNA]</scope>
    <source>
        <strain evidence="9">Ta-2019</strain>
    </source>
</reference>
<dbReference type="SUPFAM" id="SSF103481">
    <property type="entry name" value="Multidrug resistance efflux transporter EmrE"/>
    <property type="match status" value="1"/>
</dbReference>
<comment type="subcellular location">
    <subcellularLocation>
        <location evidence="1 7">Membrane</location>
        <topology evidence="1 7">Multi-pass membrane protein</topology>
    </subcellularLocation>
</comment>
<keyword evidence="10" id="KW-1185">Reference proteome</keyword>
<feature type="chain" id="PRO_5041452902" description="Probable purine permease" evidence="8">
    <location>
        <begin position="27"/>
        <end position="346"/>
    </location>
</feature>
<feature type="transmembrane region" description="Helical" evidence="7">
    <location>
        <begin position="278"/>
        <end position="295"/>
    </location>
</feature>
<protein>
    <recommendedName>
        <fullName evidence="7">Probable purine permease</fullName>
    </recommendedName>
</protein>
<feature type="transmembrane region" description="Helical" evidence="7">
    <location>
        <begin position="167"/>
        <end position="188"/>
    </location>
</feature>
<dbReference type="InterPro" id="IPR030182">
    <property type="entry name" value="PUP_plant"/>
</dbReference>
<dbReference type="EMBL" id="JAHRHJ020000005">
    <property type="protein sequence ID" value="KAH9313779.1"/>
    <property type="molecule type" value="Genomic_DNA"/>
</dbReference>
<dbReference type="GO" id="GO:0005345">
    <property type="term" value="F:purine nucleobase transmembrane transporter activity"/>
    <property type="evidence" value="ECO:0007669"/>
    <property type="project" value="UniProtKB-UniRule"/>
</dbReference>
<dbReference type="Proteomes" id="UP000824469">
    <property type="component" value="Unassembled WGS sequence"/>
</dbReference>
<keyword evidence="3 7" id="KW-0813">Transport</keyword>
<accession>A0AA38FZY8</accession>
<evidence type="ECO:0000256" key="2">
    <source>
        <dbReference type="ARBA" id="ARBA00006213"/>
    </source>
</evidence>
<dbReference type="InterPro" id="IPR037185">
    <property type="entry name" value="EmrE-like"/>
</dbReference>
<keyword evidence="8" id="KW-0732">Signal</keyword>
<evidence type="ECO:0000256" key="1">
    <source>
        <dbReference type="ARBA" id="ARBA00004141"/>
    </source>
</evidence>
<sequence>MFERSKSELVLVALSILVLIVGQSSATLLSRYYFDNGGNSRWLSTLLQCVGWPILIIPLLFYLQNQKKSSKLTTLTTKLVLIYVALGLLVAGDNLLYSWGVSFMPASTYSLLCSTQLAFNAVFAFMLNKQKISPAVLNSLVILTFSAVLLGIHSGSDRPPGVSSSEYVIGFICTIAASALYGLILPLMQLVFKRVLKKETFAVVLEMQIYTSIVATAVCIIGLFASGESQHIRNEASSFTKGKVAYYMTLIWSAIGWQVCSVGVVGLIFLVSSLFSNVISTVGLPVVPILSVWFFHDNVNALKIISMLLSIWGFVSYVYGGYADSKSIKDSKNTTGENSQSSSFAR</sequence>
<evidence type="ECO:0000256" key="5">
    <source>
        <dbReference type="ARBA" id="ARBA00022989"/>
    </source>
</evidence>
<proteinExistence type="inferred from homology"/>
<dbReference type="AlphaFoldDB" id="A0AA38FZY8"/>
<dbReference type="GO" id="GO:0016020">
    <property type="term" value="C:membrane"/>
    <property type="evidence" value="ECO:0007669"/>
    <property type="project" value="UniProtKB-SubCell"/>
</dbReference>
<dbReference type="GO" id="GO:0015211">
    <property type="term" value="F:purine nucleoside transmembrane transporter activity"/>
    <property type="evidence" value="ECO:0007669"/>
    <property type="project" value="UniProtKB-UniRule"/>
</dbReference>
<evidence type="ECO:0000256" key="8">
    <source>
        <dbReference type="SAM" id="SignalP"/>
    </source>
</evidence>
<feature type="transmembrane region" description="Helical" evidence="7">
    <location>
        <begin position="75"/>
        <end position="97"/>
    </location>
</feature>
<feature type="transmembrane region" description="Helical" evidence="7">
    <location>
        <begin position="245"/>
        <end position="271"/>
    </location>
</feature>
<keyword evidence="4 7" id="KW-0812">Transmembrane</keyword>
<dbReference type="OMA" id="ASGEWMT"/>